<dbReference type="HOGENOM" id="CLU_2635058_0_0_10"/>
<name>A0A0E3UWJ3_9BACT</name>
<organism evidence="1 2">
    <name type="scientific">Pontibacter korlensis</name>
    <dbReference type="NCBI Taxonomy" id="400092"/>
    <lineage>
        <taxon>Bacteria</taxon>
        <taxon>Pseudomonadati</taxon>
        <taxon>Bacteroidota</taxon>
        <taxon>Cytophagia</taxon>
        <taxon>Cytophagales</taxon>
        <taxon>Hymenobacteraceae</taxon>
        <taxon>Pontibacter</taxon>
    </lineage>
</organism>
<protein>
    <submittedName>
        <fullName evidence="1">Uncharacterized protein</fullName>
    </submittedName>
</protein>
<reference evidence="1 2" key="1">
    <citation type="journal article" date="2015" name="Sci. Rep.">
        <title>Unraveling adaptation of Pontibacter korlensis to radiation and infertility in desert through complete genome and comparative transcriptomic analysis.</title>
        <authorList>
            <person name="Dai J."/>
            <person name="Dai W."/>
            <person name="Qiu C."/>
            <person name="Yang Z."/>
            <person name="Zhang Y."/>
            <person name="Zhou M."/>
            <person name="Zhang L."/>
            <person name="Fang C."/>
            <person name="Gao Q."/>
            <person name="Yang Q."/>
            <person name="Li X."/>
            <person name="Wang Z."/>
            <person name="Wang Z."/>
            <person name="Jia Z."/>
            <person name="Chen X."/>
        </authorList>
    </citation>
    <scope>NUCLEOTIDE SEQUENCE [LARGE SCALE GENOMIC DNA]</scope>
    <source>
        <strain evidence="1 2">X14-1T</strain>
    </source>
</reference>
<dbReference type="STRING" id="400092.PKOR_05885"/>
<dbReference type="Proteomes" id="UP000033109">
    <property type="component" value="Chromosome"/>
</dbReference>
<dbReference type="PATRIC" id="fig|400092.3.peg.1307"/>
<evidence type="ECO:0000313" key="1">
    <source>
        <dbReference type="EMBL" id="AKD02736.1"/>
    </source>
</evidence>
<dbReference type="KEGG" id="pko:PKOR_05885"/>
<proteinExistence type="predicted"/>
<sequence>MSLFFVFRQRKATNQFYWRINNKEVIGNKLNLFKKRDASVSLFAFMAFSEKVKVCLVQQIFTFYGYPIIFASLIKKD</sequence>
<evidence type="ECO:0000313" key="2">
    <source>
        <dbReference type="Proteomes" id="UP000033109"/>
    </source>
</evidence>
<dbReference type="AlphaFoldDB" id="A0A0E3UWJ3"/>
<dbReference type="EMBL" id="CP009621">
    <property type="protein sequence ID" value="AKD02736.1"/>
    <property type="molecule type" value="Genomic_DNA"/>
</dbReference>
<accession>A0A0E3UWJ3</accession>
<gene>
    <name evidence="1" type="ORF">PKOR_05885</name>
</gene>
<keyword evidence="2" id="KW-1185">Reference proteome</keyword>